<dbReference type="InterPro" id="IPR027417">
    <property type="entry name" value="P-loop_NTPase"/>
</dbReference>
<dbReference type="PANTHER" id="PTHR40396:SF1">
    <property type="entry name" value="ATPASE AAA-TYPE CORE DOMAIN-CONTAINING PROTEIN"/>
    <property type="match status" value="1"/>
</dbReference>
<organism evidence="2 3">
    <name type="scientific">Clavibacter lycopersici</name>
    <dbReference type="NCBI Taxonomy" id="2301718"/>
    <lineage>
        <taxon>Bacteria</taxon>
        <taxon>Bacillati</taxon>
        <taxon>Actinomycetota</taxon>
        <taxon>Actinomycetes</taxon>
        <taxon>Micrococcales</taxon>
        <taxon>Microbacteriaceae</taxon>
        <taxon>Clavibacter</taxon>
    </lineage>
</organism>
<dbReference type="AlphaFoldDB" id="A0A399TGS7"/>
<reference evidence="2 3" key="1">
    <citation type="submission" date="2018-08" db="EMBL/GenBank/DDBJ databases">
        <title>Genome Sequence of Clavibacter michiganensis Subspecies type strains, and the Atypical Peach-Colored Strains Isolated from Tomato.</title>
        <authorList>
            <person name="Osdaghi E."/>
            <person name="Portier P."/>
            <person name="Briand M."/>
            <person name="Jacques M.-A."/>
        </authorList>
    </citation>
    <scope>NUCLEOTIDE SEQUENCE [LARGE SCALE GENOMIC DNA]</scope>
    <source>
        <strain evidence="2 3">CFBP 8615</strain>
    </source>
</reference>
<dbReference type="GO" id="GO:0016887">
    <property type="term" value="F:ATP hydrolysis activity"/>
    <property type="evidence" value="ECO:0007669"/>
    <property type="project" value="InterPro"/>
</dbReference>
<protein>
    <submittedName>
        <fullName evidence="2">ATPase</fullName>
    </submittedName>
</protein>
<keyword evidence="3" id="KW-1185">Reference proteome</keyword>
<dbReference type="Gene3D" id="3.40.50.300">
    <property type="entry name" value="P-loop containing nucleotide triphosphate hydrolases"/>
    <property type="match status" value="2"/>
</dbReference>
<dbReference type="PANTHER" id="PTHR40396">
    <property type="entry name" value="ATPASE-LIKE PROTEIN"/>
    <property type="match status" value="1"/>
</dbReference>
<dbReference type="Proteomes" id="UP000266484">
    <property type="component" value="Unassembled WGS sequence"/>
</dbReference>
<proteinExistence type="predicted"/>
<dbReference type="OrthoDB" id="104167at2"/>
<evidence type="ECO:0000313" key="3">
    <source>
        <dbReference type="Proteomes" id="UP000266484"/>
    </source>
</evidence>
<comment type="caution">
    <text evidence="2">The sequence shown here is derived from an EMBL/GenBank/DDBJ whole genome shotgun (WGS) entry which is preliminary data.</text>
</comment>
<dbReference type="GO" id="GO:0005524">
    <property type="term" value="F:ATP binding"/>
    <property type="evidence" value="ECO:0007669"/>
    <property type="project" value="InterPro"/>
</dbReference>
<feature type="domain" description="ATPase AAA-type core" evidence="1">
    <location>
        <begin position="25"/>
        <end position="341"/>
    </location>
</feature>
<name>A0A399TGS7_9MICO</name>
<sequence length="396" mass="43462">MRPLLRISASNFRSLKDVDVELGPLNVLVGPNGAGKSNFLDLIEFLGDSARDDLTGALARRGGMDRVRFRGANTERDIDIKVLANVTTHSSETAPDEYSLQFYTQRRTDGSILIRNEEFMFKRTRGPGRRISVSGDSAEIMTGAKGHGPTKLPLRRDSLALSTLRRLPPAQGGDEVEKFANLFTTFRVFNVDVQAARRPGRIPEQPTALAADASNLAQAILHLVDNLQRYRDFLDDARAMIPGFLDLDFEPLGGDAPALAVKIIERGLSNGTYLADASFGTVRVLALLALLYDADPPLLTCIEEIDHGIHPYVFDRLVERMREASERTQLLIATHSPALVSRLAAEELIVVERNEDGSTRLPAVDASTIREKEEAYGGELQLGELWFSGSLGGVPQ</sequence>
<dbReference type="InterPro" id="IPR003959">
    <property type="entry name" value="ATPase_AAA_core"/>
</dbReference>
<dbReference type="SUPFAM" id="SSF52540">
    <property type="entry name" value="P-loop containing nucleoside triphosphate hydrolases"/>
    <property type="match status" value="1"/>
</dbReference>
<dbReference type="EMBL" id="QWGT01000008">
    <property type="protein sequence ID" value="RIJ53293.1"/>
    <property type="molecule type" value="Genomic_DNA"/>
</dbReference>
<gene>
    <name evidence="2" type="ORF">DZG00_01310</name>
</gene>
<evidence type="ECO:0000259" key="1">
    <source>
        <dbReference type="Pfam" id="PF13304"/>
    </source>
</evidence>
<dbReference type="InterPro" id="IPR014555">
    <property type="entry name" value="RecF-like"/>
</dbReference>
<dbReference type="PIRSF" id="PIRSF029347">
    <property type="entry name" value="RecF"/>
    <property type="match status" value="1"/>
</dbReference>
<accession>A0A399TGS7</accession>
<dbReference type="Pfam" id="PF13304">
    <property type="entry name" value="AAA_21"/>
    <property type="match status" value="1"/>
</dbReference>
<evidence type="ECO:0000313" key="2">
    <source>
        <dbReference type="EMBL" id="RIJ53293.1"/>
    </source>
</evidence>